<organism evidence="1 2">
    <name type="scientific">Gigaspora margarita</name>
    <dbReference type="NCBI Taxonomy" id="4874"/>
    <lineage>
        <taxon>Eukaryota</taxon>
        <taxon>Fungi</taxon>
        <taxon>Fungi incertae sedis</taxon>
        <taxon>Mucoromycota</taxon>
        <taxon>Glomeromycotina</taxon>
        <taxon>Glomeromycetes</taxon>
        <taxon>Diversisporales</taxon>
        <taxon>Gigasporaceae</taxon>
        <taxon>Gigaspora</taxon>
    </lineage>
</organism>
<feature type="non-terminal residue" evidence="1">
    <location>
        <position position="78"/>
    </location>
</feature>
<gene>
    <name evidence="1" type="ORF">GMARGA_LOCUS44698</name>
</gene>
<comment type="caution">
    <text evidence="1">The sequence shown here is derived from an EMBL/GenBank/DDBJ whole genome shotgun (WGS) entry which is preliminary data.</text>
</comment>
<keyword evidence="2" id="KW-1185">Reference proteome</keyword>
<sequence length="78" mass="8475">DSPLPSEKEAISVLQDLGISNGQLNSENSDNNKVNEPVNESMDVLSITSIINNQNERTPIINEPPGCVPFVFVNDPIL</sequence>
<evidence type="ECO:0000313" key="1">
    <source>
        <dbReference type="EMBL" id="CAG8855877.1"/>
    </source>
</evidence>
<evidence type="ECO:0000313" key="2">
    <source>
        <dbReference type="Proteomes" id="UP000789901"/>
    </source>
</evidence>
<proteinExistence type="predicted"/>
<feature type="non-terminal residue" evidence="1">
    <location>
        <position position="1"/>
    </location>
</feature>
<dbReference type="Proteomes" id="UP000789901">
    <property type="component" value="Unassembled WGS sequence"/>
</dbReference>
<accession>A0ABN7XKZ3</accession>
<dbReference type="EMBL" id="CAJVQB010154168">
    <property type="protein sequence ID" value="CAG8855877.1"/>
    <property type="molecule type" value="Genomic_DNA"/>
</dbReference>
<reference evidence="1 2" key="1">
    <citation type="submission" date="2021-06" db="EMBL/GenBank/DDBJ databases">
        <authorList>
            <person name="Kallberg Y."/>
            <person name="Tangrot J."/>
            <person name="Rosling A."/>
        </authorList>
    </citation>
    <scope>NUCLEOTIDE SEQUENCE [LARGE SCALE GENOMIC DNA]</scope>
    <source>
        <strain evidence="1 2">120-4 pot B 10/14</strain>
    </source>
</reference>
<protein>
    <submittedName>
        <fullName evidence="1">21394_t:CDS:1</fullName>
    </submittedName>
</protein>
<name>A0ABN7XKZ3_GIGMA</name>